<name>B9S7Z8_RICCO</name>
<protein>
    <recommendedName>
        <fullName evidence="4">DUF4378 domain-containing protein</fullName>
    </recommendedName>
</protein>
<evidence type="ECO:0000256" key="1">
    <source>
        <dbReference type="SAM" id="MobiDB-lite"/>
    </source>
</evidence>
<dbReference type="Proteomes" id="UP000008311">
    <property type="component" value="Unassembled WGS sequence"/>
</dbReference>
<dbReference type="AlphaFoldDB" id="B9S7Z8"/>
<dbReference type="PANTHER" id="PTHR37613">
    <property type="entry name" value="DUF4378 DOMAIN PROTEIN"/>
    <property type="match status" value="1"/>
</dbReference>
<feature type="region of interest" description="Disordered" evidence="1">
    <location>
        <begin position="113"/>
        <end position="139"/>
    </location>
</feature>
<keyword evidence="3" id="KW-1185">Reference proteome</keyword>
<evidence type="ECO:0008006" key="4">
    <source>
        <dbReference type="Google" id="ProtNLM"/>
    </source>
</evidence>
<organism evidence="2 3">
    <name type="scientific">Ricinus communis</name>
    <name type="common">Castor bean</name>
    <dbReference type="NCBI Taxonomy" id="3988"/>
    <lineage>
        <taxon>Eukaryota</taxon>
        <taxon>Viridiplantae</taxon>
        <taxon>Streptophyta</taxon>
        <taxon>Embryophyta</taxon>
        <taxon>Tracheophyta</taxon>
        <taxon>Spermatophyta</taxon>
        <taxon>Magnoliopsida</taxon>
        <taxon>eudicotyledons</taxon>
        <taxon>Gunneridae</taxon>
        <taxon>Pentapetalae</taxon>
        <taxon>rosids</taxon>
        <taxon>fabids</taxon>
        <taxon>Malpighiales</taxon>
        <taxon>Euphorbiaceae</taxon>
        <taxon>Acalyphoideae</taxon>
        <taxon>Acalypheae</taxon>
        <taxon>Ricinus</taxon>
    </lineage>
</organism>
<feature type="compositionally biased region" description="Polar residues" evidence="1">
    <location>
        <begin position="113"/>
        <end position="125"/>
    </location>
</feature>
<sequence>MAASSSKQLREHLQEQQEPFILDIYLSERMVLNNHQRRLSRSNLKKRIFSTKKILKLILYKFIRPNLGRQDFNCHKAHRHGLASETTEQPQQIGASKRQIQIQKIIRNSTQDQLLSEATSSNTGCQDDEEEDDASTSSTALTKTVEEDSIFSSFLWDLLVKTLLEKQNQPGLMDVQKMTCLDFSELLKNKRALQQTKQLLFDCINEAIKIHDTKSRNKKYNREFMGLQEHGNVIYEQICSWANQNSAQKTKFDVSLVVEGWEEMKRLDRKIGTQIGDAIMDEMTQEVIGLFFQ</sequence>
<gene>
    <name evidence="2" type="ORF">RCOM_1383120</name>
</gene>
<dbReference type="EMBL" id="EQ973887">
    <property type="protein sequence ID" value="EEF40314.1"/>
    <property type="molecule type" value="Genomic_DNA"/>
</dbReference>
<dbReference type="PANTHER" id="PTHR37613:SF3">
    <property type="entry name" value="DUF4378 DOMAIN-CONTAINING PROTEIN"/>
    <property type="match status" value="1"/>
</dbReference>
<evidence type="ECO:0000313" key="3">
    <source>
        <dbReference type="Proteomes" id="UP000008311"/>
    </source>
</evidence>
<dbReference type="eggNOG" id="ENOG502STS2">
    <property type="taxonomic scope" value="Eukaryota"/>
</dbReference>
<accession>B9S7Z8</accession>
<dbReference type="InParanoid" id="B9S7Z8"/>
<evidence type="ECO:0000313" key="2">
    <source>
        <dbReference type="EMBL" id="EEF40314.1"/>
    </source>
</evidence>
<reference evidence="3" key="1">
    <citation type="journal article" date="2010" name="Nat. Biotechnol.">
        <title>Draft genome sequence of the oilseed species Ricinus communis.</title>
        <authorList>
            <person name="Chan A.P."/>
            <person name="Crabtree J."/>
            <person name="Zhao Q."/>
            <person name="Lorenzi H."/>
            <person name="Orvis J."/>
            <person name="Puiu D."/>
            <person name="Melake-Berhan A."/>
            <person name="Jones K.M."/>
            <person name="Redman J."/>
            <person name="Chen G."/>
            <person name="Cahoon E.B."/>
            <person name="Gedil M."/>
            <person name="Stanke M."/>
            <person name="Haas B.J."/>
            <person name="Wortman J.R."/>
            <person name="Fraser-Liggett C.M."/>
            <person name="Ravel J."/>
            <person name="Rabinowicz P.D."/>
        </authorList>
    </citation>
    <scope>NUCLEOTIDE SEQUENCE [LARGE SCALE GENOMIC DNA]</scope>
    <source>
        <strain evidence="3">cv. Hale</strain>
    </source>
</reference>
<proteinExistence type="predicted"/>